<name>A0A856ML74_9CYAN</name>
<dbReference type="AlphaFoldDB" id="A0A856ML74"/>
<keyword evidence="2" id="KW-1185">Reference proteome</keyword>
<dbReference type="RefSeq" id="WP_171977450.1">
    <property type="nucleotide sequence ID" value="NZ_CAWOXK010000001.1"/>
</dbReference>
<evidence type="ECO:0000313" key="1">
    <source>
        <dbReference type="EMBL" id="QDL10864.1"/>
    </source>
</evidence>
<dbReference type="Pfam" id="PF08852">
    <property type="entry name" value="DUF1822"/>
    <property type="match status" value="1"/>
</dbReference>
<sequence>MNNTQTFSISVPLPSIAYEYAKQFEVEQATSQKGKQVYLNTLAVYAVHSFLQLMDIATDISQGNSWHPVSRRFHDVADLVLPEFGSLECRPVLTDDKIIFLPKEVTEDRIGVVAVLFEENLDQVHILGFTPANAAGLLPQEIEVSQLQPLENLLDELEKVAALKSSFANTSSQVSDNTHFLQIQATDITQNLAIVNLSQWLQNLVDASWQTVEEVFGREKAYLIFATRSAQLSQRIVRAQQISLGTLATDEELALVIAVVSKVAQEREIILQVHPTRTNILPPGLQSIVLDTNGNILLQIEAKNADNKIQLKIGGRPGEQFKLKIVLGEASFTKDFVI</sequence>
<dbReference type="Proteomes" id="UP000503129">
    <property type="component" value="Chromosome"/>
</dbReference>
<protein>
    <recommendedName>
        <fullName evidence="3">DUF1822 family protein</fullName>
    </recommendedName>
</protein>
<dbReference type="KEGG" id="bsen:DP114_25800"/>
<dbReference type="EMBL" id="CP030118">
    <property type="protein sequence ID" value="QDL10864.1"/>
    <property type="molecule type" value="Genomic_DNA"/>
</dbReference>
<gene>
    <name evidence="1" type="ORF">DP114_25800</name>
</gene>
<evidence type="ECO:0000313" key="2">
    <source>
        <dbReference type="Proteomes" id="UP000503129"/>
    </source>
</evidence>
<reference evidence="1 2" key="1">
    <citation type="submission" date="2018-06" db="EMBL/GenBank/DDBJ databases">
        <title>Comparative genomics of Brasilonema spp. strains.</title>
        <authorList>
            <person name="Alvarenga D.O."/>
            <person name="Fiore M.F."/>
            <person name="Varani A.M."/>
        </authorList>
    </citation>
    <scope>NUCLEOTIDE SEQUENCE [LARGE SCALE GENOMIC DNA]</scope>
    <source>
        <strain evidence="1 2">CENA114</strain>
    </source>
</reference>
<organism evidence="1 2">
    <name type="scientific">Brasilonema sennae CENA114</name>
    <dbReference type="NCBI Taxonomy" id="415709"/>
    <lineage>
        <taxon>Bacteria</taxon>
        <taxon>Bacillati</taxon>
        <taxon>Cyanobacteriota</taxon>
        <taxon>Cyanophyceae</taxon>
        <taxon>Nostocales</taxon>
        <taxon>Scytonemataceae</taxon>
        <taxon>Brasilonema</taxon>
        <taxon>Bromeliae group (in: Brasilonema)</taxon>
    </lineage>
</organism>
<accession>A0A856ML74</accession>
<proteinExistence type="predicted"/>
<dbReference type="InterPro" id="IPR014951">
    <property type="entry name" value="DUF1822"/>
</dbReference>
<evidence type="ECO:0008006" key="3">
    <source>
        <dbReference type="Google" id="ProtNLM"/>
    </source>
</evidence>